<proteinExistence type="predicted"/>
<organism evidence="2">
    <name type="scientific">Sesamum angustifolium</name>
    <dbReference type="NCBI Taxonomy" id="2727405"/>
    <lineage>
        <taxon>Eukaryota</taxon>
        <taxon>Viridiplantae</taxon>
        <taxon>Streptophyta</taxon>
        <taxon>Embryophyta</taxon>
        <taxon>Tracheophyta</taxon>
        <taxon>Spermatophyta</taxon>
        <taxon>Magnoliopsida</taxon>
        <taxon>eudicotyledons</taxon>
        <taxon>Gunneridae</taxon>
        <taxon>Pentapetalae</taxon>
        <taxon>asterids</taxon>
        <taxon>lamiids</taxon>
        <taxon>Lamiales</taxon>
        <taxon>Pedaliaceae</taxon>
        <taxon>Sesamum</taxon>
    </lineage>
</organism>
<dbReference type="Pfam" id="PF03732">
    <property type="entry name" value="Retrotrans_gag"/>
    <property type="match status" value="1"/>
</dbReference>
<reference evidence="2" key="1">
    <citation type="submission" date="2020-06" db="EMBL/GenBank/DDBJ databases">
        <authorList>
            <person name="Li T."/>
            <person name="Hu X."/>
            <person name="Zhang T."/>
            <person name="Song X."/>
            <person name="Zhang H."/>
            <person name="Dai N."/>
            <person name="Sheng W."/>
            <person name="Hou X."/>
            <person name="Wei L."/>
        </authorList>
    </citation>
    <scope>NUCLEOTIDE SEQUENCE</scope>
    <source>
        <strain evidence="2">G01</strain>
        <tissue evidence="2">Leaf</tissue>
    </source>
</reference>
<dbReference type="AlphaFoldDB" id="A0AAW2J1L7"/>
<evidence type="ECO:0000259" key="1">
    <source>
        <dbReference type="Pfam" id="PF03732"/>
    </source>
</evidence>
<gene>
    <name evidence="2" type="ORF">Sangu_2660700</name>
</gene>
<name>A0AAW2J1L7_9LAMI</name>
<dbReference type="EMBL" id="JACGWK010001449">
    <property type="protein sequence ID" value="KAL0288365.1"/>
    <property type="molecule type" value="Genomic_DNA"/>
</dbReference>
<protein>
    <recommendedName>
        <fullName evidence="1">Retrotransposon gag domain-containing protein</fullName>
    </recommendedName>
</protein>
<dbReference type="InterPro" id="IPR005162">
    <property type="entry name" value="Retrotrans_gag_dom"/>
</dbReference>
<feature type="domain" description="Retrotransposon gag" evidence="1">
    <location>
        <begin position="42"/>
        <end position="102"/>
    </location>
</feature>
<comment type="caution">
    <text evidence="2">The sequence shown here is derived from an EMBL/GenBank/DDBJ whole genome shotgun (WGS) entry which is preliminary data.</text>
</comment>
<reference evidence="2" key="2">
    <citation type="journal article" date="2024" name="Plant">
        <title>Genomic evolution and insights into agronomic trait innovations of Sesamum species.</title>
        <authorList>
            <person name="Miao H."/>
            <person name="Wang L."/>
            <person name="Qu L."/>
            <person name="Liu H."/>
            <person name="Sun Y."/>
            <person name="Le M."/>
            <person name="Wang Q."/>
            <person name="Wei S."/>
            <person name="Zheng Y."/>
            <person name="Lin W."/>
            <person name="Duan Y."/>
            <person name="Cao H."/>
            <person name="Xiong S."/>
            <person name="Wang X."/>
            <person name="Wei L."/>
            <person name="Li C."/>
            <person name="Ma Q."/>
            <person name="Ju M."/>
            <person name="Zhao R."/>
            <person name="Li G."/>
            <person name="Mu C."/>
            <person name="Tian Q."/>
            <person name="Mei H."/>
            <person name="Zhang T."/>
            <person name="Gao T."/>
            <person name="Zhang H."/>
        </authorList>
    </citation>
    <scope>NUCLEOTIDE SEQUENCE</scope>
    <source>
        <strain evidence="2">G01</strain>
    </source>
</reference>
<evidence type="ECO:0000313" key="2">
    <source>
        <dbReference type="EMBL" id="KAL0288365.1"/>
    </source>
</evidence>
<accession>A0AAW2J1L7</accession>
<sequence length="165" mass="19233">MNALWRKNFLLTFEHLHTYLLTMVPLIQFNKFVSLKTQHCSTEFSSLFQHQFASSKKYKKSTISLFGIKQEEKETLRAYVQYFNATILEIPTAHQEVIVSAFTLHGGPLIESLAKKPAIDFLDVLAQAEKYMNLEDAWLVKKNEHDKRKENKLISLQEKRLLATM</sequence>